<dbReference type="PANTHER" id="PTHR24339:SF67">
    <property type="entry name" value="GNOT1 HOMEODOMAIN PROTEIN-RELATED"/>
    <property type="match status" value="1"/>
</dbReference>
<keyword evidence="13" id="KW-1185">Reference proteome</keyword>
<evidence type="ECO:0000256" key="9">
    <source>
        <dbReference type="PROSITE-ProRule" id="PRU00108"/>
    </source>
</evidence>
<keyword evidence="3" id="KW-0678">Repressor</keyword>
<dbReference type="CDD" id="cd00086">
    <property type="entry name" value="homeodomain"/>
    <property type="match status" value="1"/>
</dbReference>
<evidence type="ECO:0000256" key="8">
    <source>
        <dbReference type="ARBA" id="ARBA00023242"/>
    </source>
</evidence>
<dbReference type="InterPro" id="IPR000047">
    <property type="entry name" value="HTH_motif"/>
</dbReference>
<dbReference type="GO" id="GO:0030182">
    <property type="term" value="P:neuron differentiation"/>
    <property type="evidence" value="ECO:0007669"/>
    <property type="project" value="TreeGrafter"/>
</dbReference>
<dbReference type="Gene3D" id="1.10.10.60">
    <property type="entry name" value="Homeodomain-like"/>
    <property type="match status" value="1"/>
</dbReference>
<reference evidence="12" key="1">
    <citation type="submission" date="2023-01" db="EMBL/GenBank/DDBJ databases">
        <title>Genome assembly of the deep-sea coral Lophelia pertusa.</title>
        <authorList>
            <person name="Herrera S."/>
            <person name="Cordes E."/>
        </authorList>
    </citation>
    <scope>NUCLEOTIDE SEQUENCE</scope>
    <source>
        <strain evidence="12">USNM1676648</strain>
        <tissue evidence="12">Polyp</tissue>
    </source>
</reference>
<feature type="domain" description="Homeobox" evidence="11">
    <location>
        <begin position="141"/>
        <end position="201"/>
    </location>
</feature>
<evidence type="ECO:0000259" key="11">
    <source>
        <dbReference type="PROSITE" id="PS50071"/>
    </source>
</evidence>
<comment type="caution">
    <text evidence="12">The sequence shown here is derived from an EMBL/GenBank/DDBJ whole genome shotgun (WGS) entry which is preliminary data.</text>
</comment>
<dbReference type="AlphaFoldDB" id="A0A9W9Z9R2"/>
<evidence type="ECO:0000313" key="12">
    <source>
        <dbReference type="EMBL" id="KAJ7377059.1"/>
    </source>
</evidence>
<keyword evidence="6 9" id="KW-0371">Homeobox</keyword>
<evidence type="ECO:0000256" key="10">
    <source>
        <dbReference type="RuleBase" id="RU000682"/>
    </source>
</evidence>
<dbReference type="FunFam" id="1.10.10.60:FF:000450">
    <property type="entry name" value="Homeobox protein notochord"/>
    <property type="match status" value="1"/>
</dbReference>
<comment type="subcellular location">
    <subcellularLocation>
        <location evidence="1 9 10">Nucleus</location>
    </subcellularLocation>
</comment>
<organism evidence="12 13">
    <name type="scientific">Desmophyllum pertusum</name>
    <dbReference type="NCBI Taxonomy" id="174260"/>
    <lineage>
        <taxon>Eukaryota</taxon>
        <taxon>Metazoa</taxon>
        <taxon>Cnidaria</taxon>
        <taxon>Anthozoa</taxon>
        <taxon>Hexacorallia</taxon>
        <taxon>Scleractinia</taxon>
        <taxon>Caryophylliina</taxon>
        <taxon>Caryophylliidae</taxon>
        <taxon>Desmophyllum</taxon>
    </lineage>
</organism>
<evidence type="ECO:0000256" key="6">
    <source>
        <dbReference type="ARBA" id="ARBA00023155"/>
    </source>
</evidence>
<keyword evidence="5 9" id="KW-0238">DNA-binding</keyword>
<feature type="DNA-binding region" description="Homeobox" evidence="9">
    <location>
        <begin position="143"/>
        <end position="202"/>
    </location>
</feature>
<sequence>MQPYRTMTSNQFLPIYWTECQQCPCENCLSRESHNTSSSPSLDAEVRRPSFTIESLLSRKDERKSDLKPPCAGSVSLNVALVSSSGSGQFASDRSELIHGSGYLTNFRRQSFGLEQMLARGNIQTNGTFLSRGDETDWSNEKPKRMRTIFTVEQLERLEREFARQQYMVGGQRFYLSKELGLTETQVKVWFQNRRIKWRKQLIEQQRSKVRHQKESTANAQVETSGS</sequence>
<dbReference type="InterPro" id="IPR017970">
    <property type="entry name" value="Homeobox_CS"/>
</dbReference>
<dbReference type="InterPro" id="IPR001356">
    <property type="entry name" value="HD"/>
</dbReference>
<proteinExistence type="predicted"/>
<evidence type="ECO:0000256" key="2">
    <source>
        <dbReference type="ARBA" id="ARBA00022473"/>
    </source>
</evidence>
<dbReference type="PRINTS" id="PR00031">
    <property type="entry name" value="HTHREPRESSR"/>
</dbReference>
<evidence type="ECO:0000256" key="7">
    <source>
        <dbReference type="ARBA" id="ARBA00023163"/>
    </source>
</evidence>
<dbReference type="PROSITE" id="PS50071">
    <property type="entry name" value="HOMEOBOX_2"/>
    <property type="match status" value="1"/>
</dbReference>
<keyword evidence="4" id="KW-0805">Transcription regulation</keyword>
<dbReference type="GO" id="GO:0000981">
    <property type="term" value="F:DNA-binding transcription factor activity, RNA polymerase II-specific"/>
    <property type="evidence" value="ECO:0007669"/>
    <property type="project" value="InterPro"/>
</dbReference>
<keyword evidence="7" id="KW-0804">Transcription</keyword>
<evidence type="ECO:0000256" key="5">
    <source>
        <dbReference type="ARBA" id="ARBA00023125"/>
    </source>
</evidence>
<protein>
    <recommendedName>
        <fullName evidence="11">Homeobox domain-containing protein</fullName>
    </recommendedName>
</protein>
<dbReference type="GO" id="GO:0005634">
    <property type="term" value="C:nucleus"/>
    <property type="evidence" value="ECO:0007669"/>
    <property type="project" value="UniProtKB-SubCell"/>
</dbReference>
<evidence type="ECO:0000256" key="4">
    <source>
        <dbReference type="ARBA" id="ARBA00023015"/>
    </source>
</evidence>
<dbReference type="Proteomes" id="UP001163046">
    <property type="component" value="Unassembled WGS sequence"/>
</dbReference>
<dbReference type="InterPro" id="IPR009057">
    <property type="entry name" value="Homeodomain-like_sf"/>
</dbReference>
<dbReference type="PANTHER" id="PTHR24339">
    <property type="entry name" value="HOMEOBOX PROTEIN EMX-RELATED"/>
    <property type="match status" value="1"/>
</dbReference>
<dbReference type="OrthoDB" id="6159439at2759"/>
<dbReference type="SUPFAM" id="SSF46689">
    <property type="entry name" value="Homeodomain-like"/>
    <property type="match status" value="1"/>
</dbReference>
<keyword evidence="2" id="KW-0217">Developmental protein</keyword>
<dbReference type="PROSITE" id="PS00027">
    <property type="entry name" value="HOMEOBOX_1"/>
    <property type="match status" value="1"/>
</dbReference>
<keyword evidence="8 9" id="KW-0539">Nucleus</keyword>
<dbReference type="GO" id="GO:0000978">
    <property type="term" value="F:RNA polymerase II cis-regulatory region sequence-specific DNA binding"/>
    <property type="evidence" value="ECO:0007669"/>
    <property type="project" value="TreeGrafter"/>
</dbReference>
<accession>A0A9W9Z9R2</accession>
<evidence type="ECO:0000313" key="13">
    <source>
        <dbReference type="Proteomes" id="UP001163046"/>
    </source>
</evidence>
<evidence type="ECO:0000256" key="1">
    <source>
        <dbReference type="ARBA" id="ARBA00004123"/>
    </source>
</evidence>
<dbReference type="Pfam" id="PF00046">
    <property type="entry name" value="Homeodomain"/>
    <property type="match status" value="1"/>
</dbReference>
<dbReference type="InterPro" id="IPR050877">
    <property type="entry name" value="EMX-VAX-Noto_Homeobox_TFs"/>
</dbReference>
<dbReference type="SMART" id="SM00389">
    <property type="entry name" value="HOX"/>
    <property type="match status" value="1"/>
</dbReference>
<evidence type="ECO:0000256" key="3">
    <source>
        <dbReference type="ARBA" id="ARBA00022491"/>
    </source>
</evidence>
<gene>
    <name evidence="12" type="ORF">OS493_031017</name>
</gene>
<dbReference type="EMBL" id="MU826384">
    <property type="protein sequence ID" value="KAJ7377059.1"/>
    <property type="molecule type" value="Genomic_DNA"/>
</dbReference>
<name>A0A9W9Z9R2_9CNID</name>